<evidence type="ECO:0000313" key="3">
    <source>
        <dbReference type="Proteomes" id="UP000828390"/>
    </source>
</evidence>
<reference evidence="2" key="1">
    <citation type="journal article" date="2019" name="bioRxiv">
        <title>The Genome of the Zebra Mussel, Dreissena polymorpha: A Resource for Invasive Species Research.</title>
        <authorList>
            <person name="McCartney M.A."/>
            <person name="Auch B."/>
            <person name="Kono T."/>
            <person name="Mallez S."/>
            <person name="Zhang Y."/>
            <person name="Obille A."/>
            <person name="Becker A."/>
            <person name="Abrahante J.E."/>
            <person name="Garbe J."/>
            <person name="Badalamenti J.P."/>
            <person name="Herman A."/>
            <person name="Mangelson H."/>
            <person name="Liachko I."/>
            <person name="Sullivan S."/>
            <person name="Sone E.D."/>
            <person name="Koren S."/>
            <person name="Silverstein K.A.T."/>
            <person name="Beckman K.B."/>
            <person name="Gohl D.M."/>
        </authorList>
    </citation>
    <scope>NUCLEOTIDE SEQUENCE</scope>
    <source>
        <strain evidence="2">Duluth1</strain>
        <tissue evidence="2">Whole animal</tissue>
    </source>
</reference>
<reference evidence="2" key="2">
    <citation type="submission" date="2020-11" db="EMBL/GenBank/DDBJ databases">
        <authorList>
            <person name="McCartney M.A."/>
            <person name="Auch B."/>
            <person name="Kono T."/>
            <person name="Mallez S."/>
            <person name="Becker A."/>
            <person name="Gohl D.M."/>
            <person name="Silverstein K.A.T."/>
            <person name="Koren S."/>
            <person name="Bechman K.B."/>
            <person name="Herman A."/>
            <person name="Abrahante J.E."/>
            <person name="Garbe J."/>
        </authorList>
    </citation>
    <scope>NUCLEOTIDE SEQUENCE</scope>
    <source>
        <strain evidence="2">Duluth1</strain>
        <tissue evidence="2">Whole animal</tissue>
    </source>
</reference>
<dbReference type="AlphaFoldDB" id="A0A9D4ELP2"/>
<feature type="region of interest" description="Disordered" evidence="1">
    <location>
        <begin position="1"/>
        <end position="31"/>
    </location>
</feature>
<evidence type="ECO:0000313" key="2">
    <source>
        <dbReference type="EMBL" id="KAH3781943.1"/>
    </source>
</evidence>
<sequence length="184" mass="20494">MGGPKKFHKGQRKKIKKEVGKTGGGPAPDKLTPLEEKVLTVIPKASIEGVTAEGDVFLDNLKESSIEEKFETEEVQCTHNENKMVSLAENVAPLQLTENLKTQTEVASSSCVKLENKKQKTDTTNTTCQACRSSVTKTQEEMLIASRERNTILKDINKNLEELVSLKKMKFLNSAIVSRIVNWF</sequence>
<organism evidence="2 3">
    <name type="scientific">Dreissena polymorpha</name>
    <name type="common">Zebra mussel</name>
    <name type="synonym">Mytilus polymorpha</name>
    <dbReference type="NCBI Taxonomy" id="45954"/>
    <lineage>
        <taxon>Eukaryota</taxon>
        <taxon>Metazoa</taxon>
        <taxon>Spiralia</taxon>
        <taxon>Lophotrochozoa</taxon>
        <taxon>Mollusca</taxon>
        <taxon>Bivalvia</taxon>
        <taxon>Autobranchia</taxon>
        <taxon>Heteroconchia</taxon>
        <taxon>Euheterodonta</taxon>
        <taxon>Imparidentia</taxon>
        <taxon>Neoheterodontei</taxon>
        <taxon>Myida</taxon>
        <taxon>Dreissenoidea</taxon>
        <taxon>Dreissenidae</taxon>
        <taxon>Dreissena</taxon>
    </lineage>
</organism>
<name>A0A9D4ELP2_DREPO</name>
<accession>A0A9D4ELP2</accession>
<keyword evidence="3" id="KW-1185">Reference proteome</keyword>
<gene>
    <name evidence="2" type="ORF">DPMN_159852</name>
</gene>
<comment type="caution">
    <text evidence="2">The sequence shown here is derived from an EMBL/GenBank/DDBJ whole genome shotgun (WGS) entry which is preliminary data.</text>
</comment>
<evidence type="ECO:0000256" key="1">
    <source>
        <dbReference type="SAM" id="MobiDB-lite"/>
    </source>
</evidence>
<dbReference type="EMBL" id="JAIWYP010000008">
    <property type="protein sequence ID" value="KAH3781943.1"/>
    <property type="molecule type" value="Genomic_DNA"/>
</dbReference>
<feature type="compositionally biased region" description="Basic residues" evidence="1">
    <location>
        <begin position="1"/>
        <end position="16"/>
    </location>
</feature>
<dbReference type="Proteomes" id="UP000828390">
    <property type="component" value="Unassembled WGS sequence"/>
</dbReference>
<proteinExistence type="predicted"/>
<protein>
    <submittedName>
        <fullName evidence="2">Uncharacterized protein</fullName>
    </submittedName>
</protein>